<comment type="cofactor">
    <cofactor evidence="1 6">
        <name>FAD</name>
        <dbReference type="ChEBI" id="CHEBI:57692"/>
    </cofactor>
</comment>
<feature type="domain" description="Acyl-CoA dehydrogenase/oxidase N-terminal" evidence="9">
    <location>
        <begin position="8"/>
        <end position="120"/>
    </location>
</feature>
<dbReference type="SUPFAM" id="SSF56645">
    <property type="entry name" value="Acyl-CoA dehydrogenase NM domain-like"/>
    <property type="match status" value="1"/>
</dbReference>
<dbReference type="InterPro" id="IPR037069">
    <property type="entry name" value="AcylCoA_DH/ox_N_sf"/>
</dbReference>
<keyword evidence="11" id="KW-1185">Reference proteome</keyword>
<proteinExistence type="inferred from homology"/>
<feature type="domain" description="Acyl-CoA oxidase/dehydrogenase middle" evidence="8">
    <location>
        <begin position="125"/>
        <end position="213"/>
    </location>
</feature>
<feature type="domain" description="Acyl-CoA dehydrogenase/oxidase C-terminal" evidence="7">
    <location>
        <begin position="230"/>
        <end position="387"/>
    </location>
</feature>
<dbReference type="Pfam" id="PF02771">
    <property type="entry name" value="Acyl-CoA_dh_N"/>
    <property type="match status" value="1"/>
</dbReference>
<dbReference type="RefSeq" id="WP_163805266.1">
    <property type="nucleotide sequence ID" value="NZ_AP022620.1"/>
</dbReference>
<evidence type="ECO:0000256" key="1">
    <source>
        <dbReference type="ARBA" id="ARBA00001974"/>
    </source>
</evidence>
<evidence type="ECO:0000259" key="8">
    <source>
        <dbReference type="Pfam" id="PF02770"/>
    </source>
</evidence>
<dbReference type="GO" id="GO:0050660">
    <property type="term" value="F:flavin adenine dinucleotide binding"/>
    <property type="evidence" value="ECO:0007669"/>
    <property type="project" value="InterPro"/>
</dbReference>
<evidence type="ECO:0000256" key="5">
    <source>
        <dbReference type="ARBA" id="ARBA00023002"/>
    </source>
</evidence>
<evidence type="ECO:0000259" key="9">
    <source>
        <dbReference type="Pfam" id="PF02771"/>
    </source>
</evidence>
<dbReference type="KEGG" id="many:MANY_33760"/>
<evidence type="ECO:0000259" key="7">
    <source>
        <dbReference type="Pfam" id="PF00441"/>
    </source>
</evidence>
<comment type="similarity">
    <text evidence="2 6">Belongs to the acyl-CoA dehydrogenase family.</text>
</comment>
<name>A0A6N4WAH0_9MYCO</name>
<dbReference type="Gene3D" id="2.40.110.10">
    <property type="entry name" value="Butyryl-CoA Dehydrogenase, subunit A, domain 2"/>
    <property type="match status" value="1"/>
</dbReference>
<dbReference type="Proteomes" id="UP000467249">
    <property type="component" value="Chromosome"/>
</dbReference>
<accession>A0A6N4WAH0</accession>
<evidence type="ECO:0000256" key="2">
    <source>
        <dbReference type="ARBA" id="ARBA00009347"/>
    </source>
</evidence>
<gene>
    <name evidence="10" type="ORF">MANY_33760</name>
</gene>
<dbReference type="InterPro" id="IPR009075">
    <property type="entry name" value="AcylCo_DH/oxidase_C"/>
</dbReference>
<dbReference type="AlphaFoldDB" id="A0A6N4WAH0"/>
<dbReference type="Pfam" id="PF00441">
    <property type="entry name" value="Acyl-CoA_dh_1"/>
    <property type="match status" value="1"/>
</dbReference>
<protein>
    <submittedName>
        <fullName evidence="10">Putative acyl-CoA dehydrogenase FadE</fullName>
    </submittedName>
</protein>
<dbReference type="Gene3D" id="1.10.540.10">
    <property type="entry name" value="Acyl-CoA dehydrogenase/oxidase, N-terminal domain"/>
    <property type="match status" value="1"/>
</dbReference>
<organism evidence="10 11">
    <name type="scientific">Mycolicibacterium anyangense</name>
    <dbReference type="NCBI Taxonomy" id="1431246"/>
    <lineage>
        <taxon>Bacteria</taxon>
        <taxon>Bacillati</taxon>
        <taxon>Actinomycetota</taxon>
        <taxon>Actinomycetes</taxon>
        <taxon>Mycobacteriales</taxon>
        <taxon>Mycobacteriaceae</taxon>
        <taxon>Mycolicibacterium</taxon>
    </lineage>
</organism>
<dbReference type="InterPro" id="IPR006091">
    <property type="entry name" value="Acyl-CoA_Oxase/DH_mid-dom"/>
</dbReference>
<dbReference type="GO" id="GO:0005886">
    <property type="term" value="C:plasma membrane"/>
    <property type="evidence" value="ECO:0007669"/>
    <property type="project" value="TreeGrafter"/>
</dbReference>
<dbReference type="InterPro" id="IPR046373">
    <property type="entry name" value="Acyl-CoA_Oxase/DH_mid-dom_sf"/>
</dbReference>
<dbReference type="InterPro" id="IPR052161">
    <property type="entry name" value="Mycobact_Acyl-CoA_DH"/>
</dbReference>
<keyword evidence="5 6" id="KW-0560">Oxidoreductase</keyword>
<evidence type="ECO:0000256" key="3">
    <source>
        <dbReference type="ARBA" id="ARBA00022630"/>
    </source>
</evidence>
<dbReference type="Gene3D" id="1.20.140.10">
    <property type="entry name" value="Butyryl-CoA Dehydrogenase, subunit A, domain 3"/>
    <property type="match status" value="1"/>
</dbReference>
<keyword evidence="3 6" id="KW-0285">Flavoprotein</keyword>
<sequence>MDFTQDEDELKPYREQASRWIEHNLPALASEAERQRVSGDSFSPEIHRCLAAAGWLGAGWPTEYGGTDNEVGVARAIHQQIALSGVRMIAWLTTSFVINTIRDRGTEAQKKSIISDALRGAMIIALGYTDPEAGSDAAAARTRAVRHGDEWVINGQKMFTSCAHLATHVFMLTRTDPELPKHNGLTTFLVPLDAEGVEIQPVWTLSGERTNATFYADVRTPDEFRIGDINGGWDVLRTALMYERGGQRDNLRPENLETTRSAVEWAQRNHRDDGSRVWDDPVVRERLVRHAINEEITELLRYRAVWAAQQGDLSGAPTAAVKVFGSETTQQREWDLLDMFGAAGVLKREAGDAPLDAAIEEAARDGVVGPIAGGSNEVLRGIIAERQLGLPRCRPPR</sequence>
<reference evidence="10 11" key="1">
    <citation type="journal article" date="2019" name="Emerg. Microbes Infect.">
        <title>Comprehensive subspecies identification of 175 nontuberculous mycobacteria species based on 7547 genomic profiles.</title>
        <authorList>
            <person name="Matsumoto Y."/>
            <person name="Kinjo T."/>
            <person name="Motooka D."/>
            <person name="Nabeya D."/>
            <person name="Jung N."/>
            <person name="Uechi K."/>
            <person name="Horii T."/>
            <person name="Iida T."/>
            <person name="Fujita J."/>
            <person name="Nakamura S."/>
        </authorList>
    </citation>
    <scope>NUCLEOTIDE SEQUENCE [LARGE SCALE GENOMIC DNA]</scope>
    <source>
        <strain evidence="10 11">JCM 30275</strain>
    </source>
</reference>
<keyword evidence="4 6" id="KW-0274">FAD</keyword>
<dbReference type="InterPro" id="IPR036250">
    <property type="entry name" value="AcylCo_DH-like_C"/>
</dbReference>
<dbReference type="Pfam" id="PF02770">
    <property type="entry name" value="Acyl-CoA_dh_M"/>
    <property type="match status" value="1"/>
</dbReference>
<dbReference type="InterPro" id="IPR009100">
    <property type="entry name" value="AcylCoA_DH/oxidase_NM_dom_sf"/>
</dbReference>
<evidence type="ECO:0000256" key="6">
    <source>
        <dbReference type="RuleBase" id="RU362125"/>
    </source>
</evidence>
<dbReference type="PANTHER" id="PTHR43292">
    <property type="entry name" value="ACYL-COA DEHYDROGENASE"/>
    <property type="match status" value="1"/>
</dbReference>
<evidence type="ECO:0000256" key="4">
    <source>
        <dbReference type="ARBA" id="ARBA00022827"/>
    </source>
</evidence>
<evidence type="ECO:0000313" key="11">
    <source>
        <dbReference type="Proteomes" id="UP000467249"/>
    </source>
</evidence>
<dbReference type="InterPro" id="IPR013786">
    <property type="entry name" value="AcylCoA_DH/ox_N"/>
</dbReference>
<dbReference type="EMBL" id="AP022620">
    <property type="protein sequence ID" value="BBZ78039.1"/>
    <property type="molecule type" value="Genomic_DNA"/>
</dbReference>
<dbReference type="PANTHER" id="PTHR43292:SF3">
    <property type="entry name" value="ACYL-COA DEHYDROGENASE FADE29"/>
    <property type="match status" value="1"/>
</dbReference>
<dbReference type="GO" id="GO:0016627">
    <property type="term" value="F:oxidoreductase activity, acting on the CH-CH group of donors"/>
    <property type="evidence" value="ECO:0007669"/>
    <property type="project" value="InterPro"/>
</dbReference>
<evidence type="ECO:0000313" key="10">
    <source>
        <dbReference type="EMBL" id="BBZ78039.1"/>
    </source>
</evidence>
<dbReference type="SUPFAM" id="SSF47203">
    <property type="entry name" value="Acyl-CoA dehydrogenase C-terminal domain-like"/>
    <property type="match status" value="1"/>
</dbReference>